<dbReference type="GO" id="GO:0000145">
    <property type="term" value="C:exocyst"/>
    <property type="evidence" value="ECO:0007669"/>
    <property type="project" value="InterPro"/>
</dbReference>
<proteinExistence type="inferred from homology"/>
<comment type="similarity">
    <text evidence="1">Belongs to the SEC6 family.</text>
</comment>
<dbReference type="OrthoDB" id="277975at2759"/>
<keyword evidence="3" id="KW-0268">Exocytosis</keyword>
<feature type="region of interest" description="Disordered" evidence="4">
    <location>
        <begin position="922"/>
        <end position="953"/>
    </location>
</feature>
<gene>
    <name evidence="5" type="ORF">ABB37_04319</name>
</gene>
<feature type="compositionally biased region" description="Gly residues" evidence="4">
    <location>
        <begin position="30"/>
        <end position="42"/>
    </location>
</feature>
<evidence type="ECO:0000256" key="4">
    <source>
        <dbReference type="SAM" id="MobiDB-lite"/>
    </source>
</evidence>
<feature type="region of interest" description="Disordered" evidence="4">
    <location>
        <begin position="618"/>
        <end position="645"/>
    </location>
</feature>
<dbReference type="GeneID" id="26904610"/>
<evidence type="ECO:0000256" key="3">
    <source>
        <dbReference type="ARBA" id="ARBA00022483"/>
    </source>
</evidence>
<feature type="compositionally biased region" description="Basic and acidic residues" evidence="4">
    <location>
        <begin position="922"/>
        <end position="933"/>
    </location>
</feature>
<sequence length="967" mass="108058">MSRSISKGQQRTTDVVSGSRNGFLTLPSSGGSGGGGGGGGGSAADATNAAGAKGQFYTAEELLPYLTEEEQANLRQEVLGTLNTELQLNTNLEVTVPRMLRSCQNESRELRRAMNSIASSQIVEAQRALQIVQRNYSKVQQLRELFLKQGDLIQGLGSDTLSYKHLRQLHYLRDNVSSVINWSDALKEVRYGNLYVLVEQRNFRSMYIRLRKLQLIRRTVITKAGARYRSFQTVFEPYFEKLDVILSMFVGEVFKFLEEDAMVIAIQKALEDDPTDGTRAGRYTGIGGVGGGGAKSGAVDDAPPDPFESLRQCVAVCASEVEKPTFNFGSDGVETEPQISEDTIYDAVAKGVSQLWEEQIMQDVVDPFRQISVYLEQMKKIEPLLEAFELTLFPLSTKFSLFSLVVQAVHAEVMNVMHGYVDPEAEVEANGLIEASLFIQWYKEMMTTNNFAQYVDVSTIDAMSASFMTAAVGGLSEHLTRLCRACAMTVCNDPKGPTILPTGLPITTGPLDMFSVLQQSLSGLNTAIDVSVMRQIGKACADSIYAYLDECKQRSDFDYWEDMNAALPTPEAAEVWQQRRMLLLYAFCNDCTTIENNLDTIELKFASCWDYDSPAGLDNGSRNTNGTTGGGGGVEDDNGRGGAAEAAGDAFATPFQRVQDALPVDTFYYLDEIAGQVERVVEGQWAKVFRPGEWYSDATNPVQLILSTEAEYIGEEFETMLQEQRSRKLIRQMLIRNVEKYIGTLMEFLADHIRNPKKNPLESWLIFVDCLQRDIVLTVDMWQNHFPDKQGGILDLAQRALELCKALLTVRKPVDFEYLLQDKLLEDFDDCPTFVVRFCFEARALEVDRDTRERLMAIWTERTAYQKRDKRDIMVGRDPKKPPSFFGTIDRSIADLEKHSGFFGRSVKKKRVAEQEQKVQQRKLEKRAAREAQQEAAVAATKKRGAMAGPKVKSNTVEVASLADILK</sequence>
<organism evidence="5 6">
    <name type="scientific">Leptomonas pyrrhocoris</name>
    <name type="common">Firebug parasite</name>
    <dbReference type="NCBI Taxonomy" id="157538"/>
    <lineage>
        <taxon>Eukaryota</taxon>
        <taxon>Discoba</taxon>
        <taxon>Euglenozoa</taxon>
        <taxon>Kinetoplastea</taxon>
        <taxon>Metakinetoplastina</taxon>
        <taxon>Trypanosomatida</taxon>
        <taxon>Trypanosomatidae</taxon>
        <taxon>Leishmaniinae</taxon>
        <taxon>Leptomonas</taxon>
    </lineage>
</organism>
<dbReference type="VEuPathDB" id="TriTrypDB:LpyrH10_07_1260"/>
<evidence type="ECO:0000313" key="5">
    <source>
        <dbReference type="EMBL" id="KPA80919.1"/>
    </source>
</evidence>
<dbReference type="PANTHER" id="PTHR21292">
    <property type="entry name" value="EXOCYST COMPLEX COMPONENT SEC6-RELATED"/>
    <property type="match status" value="1"/>
</dbReference>
<dbReference type="RefSeq" id="XP_015659358.1">
    <property type="nucleotide sequence ID" value="XM_015801957.1"/>
</dbReference>
<dbReference type="EMBL" id="LGTL01000007">
    <property type="protein sequence ID" value="KPA80919.1"/>
    <property type="molecule type" value="Genomic_DNA"/>
</dbReference>
<dbReference type="Proteomes" id="UP000037923">
    <property type="component" value="Unassembled WGS sequence"/>
</dbReference>
<dbReference type="GO" id="GO:0051601">
    <property type="term" value="P:exocyst localization"/>
    <property type="evidence" value="ECO:0007669"/>
    <property type="project" value="TreeGrafter"/>
</dbReference>
<dbReference type="GO" id="GO:0006887">
    <property type="term" value="P:exocytosis"/>
    <property type="evidence" value="ECO:0007669"/>
    <property type="project" value="UniProtKB-KW"/>
</dbReference>
<dbReference type="OMA" id="LWEEQIM"/>
<dbReference type="InterPro" id="IPR010326">
    <property type="entry name" value="EXOC3/Sec6"/>
</dbReference>
<feature type="region of interest" description="Disordered" evidence="4">
    <location>
        <begin position="1"/>
        <end position="45"/>
    </location>
</feature>
<dbReference type="GO" id="GO:0000149">
    <property type="term" value="F:SNARE binding"/>
    <property type="evidence" value="ECO:0007669"/>
    <property type="project" value="TreeGrafter"/>
</dbReference>
<evidence type="ECO:0000313" key="6">
    <source>
        <dbReference type="Proteomes" id="UP000037923"/>
    </source>
</evidence>
<keyword evidence="2" id="KW-0813">Transport</keyword>
<dbReference type="InterPro" id="IPR042532">
    <property type="entry name" value="EXOC3/Sec6_C"/>
</dbReference>
<dbReference type="PANTHER" id="PTHR21292:SF1">
    <property type="entry name" value="EXOCYST COMPLEX COMPONENT 3"/>
    <property type="match status" value="1"/>
</dbReference>
<dbReference type="Gene3D" id="1.10.357.70">
    <property type="entry name" value="Exocyst complex component Sec6, C-terminal domain"/>
    <property type="match status" value="1"/>
</dbReference>
<name>A0A0M9G2N4_LEPPY</name>
<keyword evidence="6" id="KW-1185">Reference proteome</keyword>
<reference evidence="5 6" key="1">
    <citation type="submission" date="2015-07" db="EMBL/GenBank/DDBJ databases">
        <title>High-quality genome of monoxenous trypanosomatid Leptomonas pyrrhocoris.</title>
        <authorList>
            <person name="Flegontov P."/>
            <person name="Butenko A."/>
            <person name="Firsov S."/>
            <person name="Vlcek C."/>
            <person name="Logacheva M.D."/>
            <person name="Field M."/>
            <person name="Filatov D."/>
            <person name="Flegontova O."/>
            <person name="Gerasimov E."/>
            <person name="Jackson A.P."/>
            <person name="Kelly S."/>
            <person name="Opperdoes F."/>
            <person name="O'Reilly A."/>
            <person name="Votypka J."/>
            <person name="Yurchenko V."/>
            <person name="Lukes J."/>
        </authorList>
    </citation>
    <scope>NUCLEOTIDE SEQUENCE [LARGE SCALE GENOMIC DNA]</scope>
    <source>
        <strain evidence="5">H10</strain>
    </source>
</reference>
<evidence type="ECO:0000256" key="1">
    <source>
        <dbReference type="ARBA" id="ARBA00009447"/>
    </source>
</evidence>
<evidence type="ECO:0008006" key="7">
    <source>
        <dbReference type="Google" id="ProtNLM"/>
    </source>
</evidence>
<dbReference type="AlphaFoldDB" id="A0A0M9G2N4"/>
<evidence type="ECO:0000256" key="2">
    <source>
        <dbReference type="ARBA" id="ARBA00022448"/>
    </source>
</evidence>
<protein>
    <recommendedName>
        <fullName evidence="7">Exocyst complex component Sec6</fullName>
    </recommendedName>
</protein>
<comment type="caution">
    <text evidence="5">The sequence shown here is derived from an EMBL/GenBank/DDBJ whole genome shotgun (WGS) entry which is preliminary data.</text>
</comment>
<accession>A0A0M9G2N4</accession>
<feature type="compositionally biased region" description="Polar residues" evidence="4">
    <location>
        <begin position="1"/>
        <end position="22"/>
    </location>
</feature>